<evidence type="ECO:0000256" key="3">
    <source>
        <dbReference type="ARBA" id="ARBA00039658"/>
    </source>
</evidence>
<dbReference type="PROSITE" id="PS50994">
    <property type="entry name" value="INTEGRASE"/>
    <property type="match status" value="1"/>
</dbReference>
<evidence type="ECO:0000256" key="4">
    <source>
        <dbReference type="SAM" id="MobiDB-lite"/>
    </source>
</evidence>
<dbReference type="PANTHER" id="PTHR37984:SF15">
    <property type="entry name" value="INTEGRASE CATALYTIC DOMAIN-CONTAINING PROTEIN"/>
    <property type="match status" value="1"/>
</dbReference>
<dbReference type="GO" id="GO:0003676">
    <property type="term" value="F:nucleic acid binding"/>
    <property type="evidence" value="ECO:0007669"/>
    <property type="project" value="InterPro"/>
</dbReference>
<dbReference type="InterPro" id="IPR036397">
    <property type="entry name" value="RNaseH_sf"/>
</dbReference>
<dbReference type="InterPro" id="IPR054465">
    <property type="entry name" value="Integrase_p58-like_C"/>
</dbReference>
<dbReference type="InterPro" id="IPR043128">
    <property type="entry name" value="Rev_trsase/Diguanyl_cyclase"/>
</dbReference>
<organism evidence="6 7">
    <name type="scientific">Mugilogobius chulae</name>
    <name type="common">yellowstripe goby</name>
    <dbReference type="NCBI Taxonomy" id="88201"/>
    <lineage>
        <taxon>Eukaryota</taxon>
        <taxon>Metazoa</taxon>
        <taxon>Chordata</taxon>
        <taxon>Craniata</taxon>
        <taxon>Vertebrata</taxon>
        <taxon>Euteleostomi</taxon>
        <taxon>Actinopterygii</taxon>
        <taxon>Neopterygii</taxon>
        <taxon>Teleostei</taxon>
        <taxon>Neoteleostei</taxon>
        <taxon>Acanthomorphata</taxon>
        <taxon>Gobiaria</taxon>
        <taxon>Gobiiformes</taxon>
        <taxon>Gobioidei</taxon>
        <taxon>Gobiidae</taxon>
        <taxon>Gobionellinae</taxon>
        <taxon>Mugilogobius</taxon>
    </lineage>
</organism>
<dbReference type="SUPFAM" id="SSF53098">
    <property type="entry name" value="Ribonuclease H-like"/>
    <property type="match status" value="1"/>
</dbReference>
<dbReference type="AlphaFoldDB" id="A0AAW0PJI2"/>
<dbReference type="Pfam" id="PF22938">
    <property type="entry name" value="Integrase_p58_C"/>
    <property type="match status" value="1"/>
</dbReference>
<dbReference type="Gene3D" id="3.30.70.270">
    <property type="match status" value="1"/>
</dbReference>
<dbReference type="InterPro" id="IPR050951">
    <property type="entry name" value="Retrovirus_Pol_polyprotein"/>
</dbReference>
<dbReference type="InterPro" id="IPR041588">
    <property type="entry name" value="Integrase_H2C2"/>
</dbReference>
<dbReference type="InterPro" id="IPR000477">
    <property type="entry name" value="RT_dom"/>
</dbReference>
<comment type="similarity">
    <text evidence="1">Belongs to the beta type-B retroviral polymerase family. HERV class-II K(HML-2) pol subfamily.</text>
</comment>
<dbReference type="FunFam" id="3.30.420.10:FF:000032">
    <property type="entry name" value="Retrovirus-related Pol polyprotein from transposon 297-like Protein"/>
    <property type="match status" value="1"/>
</dbReference>
<name>A0AAW0PJI2_9GOBI</name>
<feature type="domain" description="Integrase catalytic" evidence="5">
    <location>
        <begin position="269"/>
        <end position="427"/>
    </location>
</feature>
<dbReference type="InterPro" id="IPR001584">
    <property type="entry name" value="Integrase_cat-core"/>
</dbReference>
<evidence type="ECO:0000256" key="1">
    <source>
        <dbReference type="ARBA" id="ARBA00010879"/>
    </source>
</evidence>
<dbReference type="Gene3D" id="3.10.10.10">
    <property type="entry name" value="HIV Type 1 Reverse Transcriptase, subunit A, domain 1"/>
    <property type="match status" value="1"/>
</dbReference>
<dbReference type="Proteomes" id="UP001460270">
    <property type="component" value="Unassembled WGS sequence"/>
</dbReference>
<dbReference type="PANTHER" id="PTHR37984">
    <property type="entry name" value="PROTEIN CBG26694"/>
    <property type="match status" value="1"/>
</dbReference>
<comment type="caution">
    <text evidence="6">The sequence shown here is derived from an EMBL/GenBank/DDBJ whole genome shotgun (WGS) entry which is preliminary data.</text>
</comment>
<dbReference type="Pfam" id="PF00078">
    <property type="entry name" value="RVT_1"/>
    <property type="match status" value="1"/>
</dbReference>
<dbReference type="InterPro" id="IPR043502">
    <property type="entry name" value="DNA/RNA_pol_sf"/>
</dbReference>
<keyword evidence="7" id="KW-1185">Reference proteome</keyword>
<dbReference type="EMBL" id="JBBPFD010000005">
    <property type="protein sequence ID" value="KAK7926273.1"/>
    <property type="molecule type" value="Genomic_DNA"/>
</dbReference>
<accession>A0AAW0PJI2</accession>
<dbReference type="GO" id="GO:0004523">
    <property type="term" value="F:RNA-DNA hybrid ribonuclease activity"/>
    <property type="evidence" value="ECO:0007669"/>
    <property type="project" value="UniProtKB-EC"/>
</dbReference>
<reference evidence="7" key="1">
    <citation type="submission" date="2024-04" db="EMBL/GenBank/DDBJ databases">
        <title>Salinicola lusitanus LLJ914,a marine bacterium isolated from the Okinawa Trough.</title>
        <authorList>
            <person name="Li J."/>
        </authorList>
    </citation>
    <scope>NUCLEOTIDE SEQUENCE [LARGE SCALE GENOMIC DNA]</scope>
</reference>
<dbReference type="Gene3D" id="3.30.420.10">
    <property type="entry name" value="Ribonuclease H-like superfamily/Ribonuclease H"/>
    <property type="match status" value="1"/>
</dbReference>
<dbReference type="SUPFAM" id="SSF56672">
    <property type="entry name" value="DNA/RNA polymerases"/>
    <property type="match status" value="1"/>
</dbReference>
<gene>
    <name evidence="6" type="ORF">WMY93_008583</name>
</gene>
<evidence type="ECO:0000313" key="6">
    <source>
        <dbReference type="EMBL" id="KAK7926273.1"/>
    </source>
</evidence>
<evidence type="ECO:0000313" key="7">
    <source>
        <dbReference type="Proteomes" id="UP001460270"/>
    </source>
</evidence>
<dbReference type="Gene3D" id="1.10.340.70">
    <property type="match status" value="1"/>
</dbReference>
<dbReference type="Pfam" id="PF00665">
    <property type="entry name" value="rve"/>
    <property type="match status" value="1"/>
</dbReference>
<dbReference type="FunFam" id="1.10.340.70:FF:000001">
    <property type="entry name" value="Retrovirus-related Pol polyprotein from transposon gypsy-like Protein"/>
    <property type="match status" value="1"/>
</dbReference>
<evidence type="ECO:0000259" key="5">
    <source>
        <dbReference type="PROSITE" id="PS50994"/>
    </source>
</evidence>
<dbReference type="InterPro" id="IPR012337">
    <property type="entry name" value="RNaseH-like_sf"/>
</dbReference>
<dbReference type="Pfam" id="PF17921">
    <property type="entry name" value="Integrase_H2C2"/>
    <property type="match status" value="1"/>
</dbReference>
<dbReference type="CDD" id="cd01647">
    <property type="entry name" value="RT_LTR"/>
    <property type="match status" value="1"/>
</dbReference>
<sequence length="879" mass="97964">MLESDLVTGPVAVASCATFPISGVDFILGNDLAGGRILVTPDVTAVPVPKNPDELEEKFPSVFPVCAVTRAMAKTASYDLENSFITDPDLENNLRNEVELSRSVPVPRQVKKDKLHDSDVKKLLNLDCSQMTRERLIKEQKSDPSLAPLVACAVQESELLDVPVGFYFKNDVLLRKWTPPYASDKDDWSVVTQVVVPAKFRPEVLNLAHDNPLAGHLGIRKTYSRILRQFFWPGLKSDVKLHCKTCHICQVAGKSNPPIPPYPLHPIPAVDTPFDHIIMDCVGPLSRTKSGNQFLLTLMCVSTRFPEAIPMRKITAPAVVKALVKFFSLFGLPKIIQTDQGTNFMSRVFSQVTRELNISHRFSSAYHPESQGALERFHQTLKAMLRAYCLEFEKEWDEGVPLLLFAAGEVAQESTGFSPADLVFAHNVRGPLKLLQENWLNDTKSQNVLDYVSSFRFKLYRACELAKDKLSVAQEKMKSWFDKSAKPRQFEVGDKVLVFLPLLGSSLQARYSGPYTIQKKVNERDYIVTTPDRTRRNRLCHVNMLKPYFEREQCDKSSPDSVAVLVLSSAQRDDSPVPLSSSLQVLDAVSLSGAEGDSGVPEELSSAENDDVPSRTHVLHHDIDVGDNAPIKQHPYRVNPDKRQRLQSQVDYMTSHGIAEPSSSPWSSPCLLAIKSDGSDRFCTDFCKVNSVTKPDSHPLPRMDDCVDRVGSAIFVTKLDLLKGYWQVPSTPRAKEVCAFVTPDAFLQYTVMPFGVRNAPATFQRLVNLVLRGVPGCDAYLDDIVVHSKSWDEHICQLREVFERLDKANLTINLAKCEFAKATVLYLWKIVGSGSVKPVHAKICRAPQSADQRASLLATLGHLLGVGVLRPRTYASSPR</sequence>
<dbReference type="EC" id="3.1.26.4" evidence="2"/>
<protein>
    <recommendedName>
        <fullName evidence="3">Gypsy retrotransposon integrase-like protein 1</fullName>
        <ecNumber evidence="2">3.1.26.4</ecNumber>
    </recommendedName>
</protein>
<feature type="region of interest" description="Disordered" evidence="4">
    <location>
        <begin position="594"/>
        <end position="613"/>
    </location>
</feature>
<evidence type="ECO:0000256" key="2">
    <source>
        <dbReference type="ARBA" id="ARBA00012180"/>
    </source>
</evidence>
<proteinExistence type="inferred from homology"/>
<dbReference type="GO" id="GO:0015074">
    <property type="term" value="P:DNA integration"/>
    <property type="evidence" value="ECO:0007669"/>
    <property type="project" value="InterPro"/>
</dbReference>